<keyword evidence="2 4" id="KW-0808">Transferase</keyword>
<dbReference type="GO" id="GO:0008757">
    <property type="term" value="F:S-adenosylmethionine-dependent methyltransferase activity"/>
    <property type="evidence" value="ECO:0007669"/>
    <property type="project" value="TreeGrafter"/>
</dbReference>
<dbReference type="Proteomes" id="UP000468388">
    <property type="component" value="Unassembled WGS sequence"/>
</dbReference>
<keyword evidence="3" id="KW-0949">S-adenosyl-L-methionine</keyword>
<evidence type="ECO:0000256" key="1">
    <source>
        <dbReference type="ARBA" id="ARBA00022603"/>
    </source>
</evidence>
<dbReference type="InterPro" id="IPR050362">
    <property type="entry name" value="Cation-dep_OMT"/>
</dbReference>
<evidence type="ECO:0000313" key="4">
    <source>
        <dbReference type="EMBL" id="MVT39337.1"/>
    </source>
</evidence>
<evidence type="ECO:0000256" key="2">
    <source>
        <dbReference type="ARBA" id="ARBA00022679"/>
    </source>
</evidence>
<dbReference type="OrthoDB" id="9799672at2"/>
<keyword evidence="1 4" id="KW-0489">Methyltransferase</keyword>
<dbReference type="PANTHER" id="PTHR10509">
    <property type="entry name" value="O-METHYLTRANSFERASE-RELATED"/>
    <property type="match status" value="1"/>
</dbReference>
<dbReference type="CDD" id="cd02440">
    <property type="entry name" value="AdoMet_MTases"/>
    <property type="match status" value="1"/>
</dbReference>
<name>A0A6N8J293_9BACT</name>
<reference evidence="4 5" key="1">
    <citation type="submission" date="2019-12" db="EMBL/GenBank/DDBJ databases">
        <title>The draft genomic sequence of strain Chitinophaga oryziterrae JCM 16595.</title>
        <authorList>
            <person name="Zhang X."/>
        </authorList>
    </citation>
    <scope>NUCLEOTIDE SEQUENCE [LARGE SCALE GENOMIC DNA]</scope>
    <source>
        <strain evidence="4 5">JCM 16595</strain>
    </source>
</reference>
<dbReference type="PROSITE" id="PS51682">
    <property type="entry name" value="SAM_OMT_I"/>
    <property type="match status" value="1"/>
</dbReference>
<sequence length="214" mass="24258">MELIPVAVEAYAEKYTSPESGLLQRLNRETYLKIEQPHMLSGHLQGQYLSMVSHMMRPSRILELGTYTGYSAICLAQGLTENGILHTIDINEEREDMCRRYFEEAGLSHKIKMHIGKAAGIITELDEVFDLVFIDADKAGYEQYYDLVWSKLRPGGFILADNVLYHGETLLESSQQSNNAKAMVRFCEKVAADDRAEQLLLTIRDGLLIIRKLG</sequence>
<evidence type="ECO:0000313" key="5">
    <source>
        <dbReference type="Proteomes" id="UP000468388"/>
    </source>
</evidence>
<dbReference type="SUPFAM" id="SSF53335">
    <property type="entry name" value="S-adenosyl-L-methionine-dependent methyltransferases"/>
    <property type="match status" value="1"/>
</dbReference>
<dbReference type="Pfam" id="PF01596">
    <property type="entry name" value="Methyltransf_3"/>
    <property type="match status" value="1"/>
</dbReference>
<organism evidence="4 5">
    <name type="scientific">Chitinophaga oryziterrae</name>
    <dbReference type="NCBI Taxonomy" id="1031224"/>
    <lineage>
        <taxon>Bacteria</taxon>
        <taxon>Pseudomonadati</taxon>
        <taxon>Bacteroidota</taxon>
        <taxon>Chitinophagia</taxon>
        <taxon>Chitinophagales</taxon>
        <taxon>Chitinophagaceae</taxon>
        <taxon>Chitinophaga</taxon>
    </lineage>
</organism>
<proteinExistence type="predicted"/>
<dbReference type="GO" id="GO:0032259">
    <property type="term" value="P:methylation"/>
    <property type="evidence" value="ECO:0007669"/>
    <property type="project" value="UniProtKB-KW"/>
</dbReference>
<dbReference type="EMBL" id="WRXO01000001">
    <property type="protein sequence ID" value="MVT39337.1"/>
    <property type="molecule type" value="Genomic_DNA"/>
</dbReference>
<evidence type="ECO:0000256" key="3">
    <source>
        <dbReference type="ARBA" id="ARBA00022691"/>
    </source>
</evidence>
<dbReference type="RefSeq" id="WP_157298021.1">
    <property type="nucleotide sequence ID" value="NZ_BAAAZB010000005.1"/>
</dbReference>
<dbReference type="AlphaFoldDB" id="A0A6N8J293"/>
<accession>A0A6N8J293</accession>
<protein>
    <submittedName>
        <fullName evidence="4">Methyltransferase</fullName>
    </submittedName>
</protein>
<dbReference type="InterPro" id="IPR029063">
    <property type="entry name" value="SAM-dependent_MTases_sf"/>
</dbReference>
<keyword evidence="5" id="KW-1185">Reference proteome</keyword>
<comment type="caution">
    <text evidence="4">The sequence shown here is derived from an EMBL/GenBank/DDBJ whole genome shotgun (WGS) entry which is preliminary data.</text>
</comment>
<dbReference type="GO" id="GO:0008171">
    <property type="term" value="F:O-methyltransferase activity"/>
    <property type="evidence" value="ECO:0007669"/>
    <property type="project" value="InterPro"/>
</dbReference>
<dbReference type="PANTHER" id="PTHR10509:SF14">
    <property type="entry name" value="CAFFEOYL-COA O-METHYLTRANSFERASE 3-RELATED"/>
    <property type="match status" value="1"/>
</dbReference>
<dbReference type="Gene3D" id="3.40.50.150">
    <property type="entry name" value="Vaccinia Virus protein VP39"/>
    <property type="match status" value="1"/>
</dbReference>
<gene>
    <name evidence="4" type="ORF">GO495_01960</name>
</gene>
<dbReference type="InterPro" id="IPR002935">
    <property type="entry name" value="SAM_O-MeTrfase"/>
</dbReference>